<sequence>MSKGYFTFVLHSHLPYVIAHGKWPHGLDWLNEATAETYIPLLDALNKLVDEGIKPKIIIGLTPVLTEQLADKSFKEEFKVYLAQKIEAAQIDEKEFVKEKQEHMILLAADWIKFYKSIHDSFIHKYKEDIVGAFRHLQDTGAIEIITSAATHGYLPLIGDDTFVKAQVRTGVKNYKKHFGKSPKGIWLPECAYRPRYKWAYPLSGFGQPKERAGVEEILHDENIDFFIVDSHLLEGGKPVGVYMDRFKALKTLWESFEKNFDCQSLPAKPRTSNKIYMVSSANGKKPVAVLTRDLKTSLQVWSGEYGYPGDGNYLDFHKKRFPGGLRYWKITTPKSDLGSKMIYWPKDVPQRLEENAAHFAGLVKSTLMDFYNKNNSPGIVVAPFDCELFGHWWFEGPRWLYLVIKGLSQDKDIELATGTEAIERFAPTEIISIPEGSWGEGGFHWIWFNDWTKWTWQSLYEAEAMMKKALADSGAIEDKHGLLKQLAREFLLLQSSDWQFLISTWSARDYAELRFSDHLDRFKRLYSIIEEYLKNNTLSHEDTVFLNDCQKKDACFQEIDIKDFA</sequence>
<feature type="active site" description="Nucleophile" evidence="3">
    <location>
        <position position="190"/>
    </location>
</feature>
<keyword evidence="2 5" id="KW-0119">Carbohydrate metabolism</keyword>
<dbReference type="AlphaFoldDB" id="A0A2J0LES2"/>
<accession>A0A2J0LES2</accession>
<dbReference type="GO" id="GO:0003844">
    <property type="term" value="F:1,4-alpha-glucan branching enzyme activity"/>
    <property type="evidence" value="ECO:0007669"/>
    <property type="project" value="InterPro"/>
</dbReference>
<dbReference type="SUPFAM" id="SSF88713">
    <property type="entry name" value="Glycoside hydrolase/deacetylase"/>
    <property type="match status" value="1"/>
</dbReference>
<dbReference type="InterPro" id="IPR011330">
    <property type="entry name" value="Glyco_hydro/deAcase_b/a-brl"/>
</dbReference>
<feature type="binding site" evidence="4">
    <location>
        <position position="439"/>
    </location>
    <ligand>
        <name>substrate</name>
    </ligand>
</feature>
<dbReference type="GO" id="GO:0005576">
    <property type="term" value="C:extracellular region"/>
    <property type="evidence" value="ECO:0007669"/>
    <property type="project" value="TreeGrafter"/>
</dbReference>
<comment type="caution">
    <text evidence="8">The sequence shown here is derived from an EMBL/GenBank/DDBJ whole genome shotgun (WGS) entry which is preliminary data.</text>
</comment>
<dbReference type="InterPro" id="IPR040042">
    <property type="entry name" value="Branching_enz_MT3115-like"/>
</dbReference>
<dbReference type="Gene3D" id="3.20.110.10">
    <property type="entry name" value="Glycoside hydrolase 38, N terminal domain"/>
    <property type="match status" value="1"/>
</dbReference>
<dbReference type="GO" id="GO:0030979">
    <property type="term" value="P:alpha-glucan biosynthetic process"/>
    <property type="evidence" value="ECO:0007669"/>
    <property type="project" value="InterPro"/>
</dbReference>
<evidence type="ECO:0008006" key="10">
    <source>
        <dbReference type="Google" id="ProtNLM"/>
    </source>
</evidence>
<dbReference type="EMBL" id="PFGP01000091">
    <property type="protein sequence ID" value="PIW66365.1"/>
    <property type="molecule type" value="Genomic_DNA"/>
</dbReference>
<feature type="binding site" evidence="4">
    <location>
        <position position="310"/>
    </location>
    <ligand>
        <name>substrate</name>
    </ligand>
</feature>
<dbReference type="InterPro" id="IPR028995">
    <property type="entry name" value="Glyco_hydro_57/38_cen_sf"/>
</dbReference>
<reference evidence="8 9" key="1">
    <citation type="submission" date="2017-09" db="EMBL/GenBank/DDBJ databases">
        <title>Depth-based differentiation of microbial function through sediment-hosted aquifers and enrichment of novel symbionts in the deep terrestrial subsurface.</title>
        <authorList>
            <person name="Probst A.J."/>
            <person name="Ladd B."/>
            <person name="Jarett J.K."/>
            <person name="Geller-Mcgrath D.E."/>
            <person name="Sieber C.M."/>
            <person name="Emerson J.B."/>
            <person name="Anantharaman K."/>
            <person name="Thomas B.C."/>
            <person name="Malmstrom R."/>
            <person name="Stieglmeier M."/>
            <person name="Klingl A."/>
            <person name="Woyke T."/>
            <person name="Ryan C.M."/>
            <person name="Banfield J.F."/>
        </authorList>
    </citation>
    <scope>NUCLEOTIDE SEQUENCE [LARGE SCALE GENOMIC DNA]</scope>
    <source>
        <strain evidence="8">CG12_big_fil_rev_8_21_14_0_65_43_15</strain>
    </source>
</reference>
<feature type="domain" description="Glycoside hydrolase family 57 N-terminal" evidence="6">
    <location>
        <begin position="7"/>
        <end position="435"/>
    </location>
</feature>
<comment type="similarity">
    <text evidence="1 5">Belongs to the glycosyl hydrolase 57 family.</text>
</comment>
<dbReference type="InterPro" id="IPR015293">
    <property type="entry name" value="BE_C"/>
</dbReference>
<evidence type="ECO:0000313" key="8">
    <source>
        <dbReference type="EMBL" id="PIW66365.1"/>
    </source>
</evidence>
<dbReference type="InterPro" id="IPR037090">
    <property type="entry name" value="57_glycoside_trans_central"/>
</dbReference>
<evidence type="ECO:0000313" key="9">
    <source>
        <dbReference type="Proteomes" id="UP000231267"/>
    </source>
</evidence>
<evidence type="ECO:0000256" key="4">
    <source>
        <dbReference type="PIRSR" id="PIRSR640042-2"/>
    </source>
</evidence>
<feature type="active site" description="Proton donor" evidence="3">
    <location>
        <position position="386"/>
    </location>
</feature>
<evidence type="ECO:0000256" key="3">
    <source>
        <dbReference type="PIRSR" id="PIRSR640042-1"/>
    </source>
</evidence>
<evidence type="ECO:0000256" key="1">
    <source>
        <dbReference type="ARBA" id="ARBA00006821"/>
    </source>
</evidence>
<feature type="domain" description="1,4-alpha-glucan branching enzyme C-terminal" evidence="7">
    <location>
        <begin position="461"/>
        <end position="565"/>
    </location>
</feature>
<evidence type="ECO:0000259" key="6">
    <source>
        <dbReference type="Pfam" id="PF03065"/>
    </source>
</evidence>
<dbReference type="InterPro" id="IPR004300">
    <property type="entry name" value="Glyco_hydro_57_N"/>
</dbReference>
<dbReference type="Gene3D" id="1.20.1430.10">
    <property type="entry name" value="Families 57/38 glycoside transferase, middle domain"/>
    <property type="match status" value="1"/>
</dbReference>
<dbReference type="Proteomes" id="UP000231267">
    <property type="component" value="Unassembled WGS sequence"/>
</dbReference>
<feature type="binding site" evidence="4">
    <location>
        <position position="293"/>
    </location>
    <ligand>
        <name>substrate</name>
    </ligand>
</feature>
<feature type="binding site" evidence="4">
    <location>
        <position position="498"/>
    </location>
    <ligand>
        <name>substrate</name>
    </ligand>
</feature>
<proteinExistence type="inferred from homology"/>
<evidence type="ECO:0000259" key="7">
    <source>
        <dbReference type="Pfam" id="PF09210"/>
    </source>
</evidence>
<dbReference type="PANTHER" id="PTHR41695">
    <property type="entry name" value="1,4-ALPHA-GLUCAN BRANCHING ENZYME RV3031-RELATED"/>
    <property type="match status" value="1"/>
</dbReference>
<evidence type="ECO:0000256" key="2">
    <source>
        <dbReference type="ARBA" id="ARBA00023277"/>
    </source>
</evidence>
<protein>
    <recommendedName>
        <fullName evidence="10">1,4-alpha-glucan branching protein</fullName>
    </recommendedName>
</protein>
<gene>
    <name evidence="8" type="ORF">COW11_03785</name>
</gene>
<evidence type="ECO:0000256" key="5">
    <source>
        <dbReference type="RuleBase" id="RU361196"/>
    </source>
</evidence>
<dbReference type="SUPFAM" id="SSF88688">
    <property type="entry name" value="Families 57/38 glycoside transferase middle domain"/>
    <property type="match status" value="1"/>
</dbReference>
<organism evidence="8 9">
    <name type="scientific">Candidatus Taenaricola geysiri</name>
    <dbReference type="NCBI Taxonomy" id="1974752"/>
    <lineage>
        <taxon>Bacteria</taxon>
        <taxon>Pseudomonadati</taxon>
        <taxon>Candidatus Omnitrophota</taxon>
        <taxon>Candidatus Taenaricola</taxon>
    </lineage>
</organism>
<dbReference type="InterPro" id="IPR027291">
    <property type="entry name" value="Glyco_hydro_38_N_sf"/>
</dbReference>
<dbReference type="Pfam" id="PF09210">
    <property type="entry name" value="BE_C"/>
    <property type="match status" value="1"/>
</dbReference>
<dbReference type="Pfam" id="PF03065">
    <property type="entry name" value="Glyco_hydro_57"/>
    <property type="match status" value="1"/>
</dbReference>
<name>A0A2J0LES2_9BACT</name>
<dbReference type="PANTHER" id="PTHR41695:SF1">
    <property type="entry name" value="1,4-ALPHA-GLUCAN BRANCHING ENZYME TK1436"/>
    <property type="match status" value="1"/>
</dbReference>